<dbReference type="Proteomes" id="UP000095287">
    <property type="component" value="Unplaced"/>
</dbReference>
<dbReference type="WBParaSite" id="L893_g12985.t1">
    <property type="protein sequence ID" value="L893_g12985.t1"/>
    <property type="gene ID" value="L893_g12985"/>
</dbReference>
<sequence length="100" mass="10513">MSSASCPVMAPKSLIFASLVAVITVVQGQFAWSGQHYNPTFQSILANDGHPPVQNPMAQLLKPPPPTPNPVTKYLAAAAVIPQLFAAKPAPPGHPQVFFG</sequence>
<organism evidence="2 3">
    <name type="scientific">Steinernema glaseri</name>
    <dbReference type="NCBI Taxonomy" id="37863"/>
    <lineage>
        <taxon>Eukaryota</taxon>
        <taxon>Metazoa</taxon>
        <taxon>Ecdysozoa</taxon>
        <taxon>Nematoda</taxon>
        <taxon>Chromadorea</taxon>
        <taxon>Rhabditida</taxon>
        <taxon>Tylenchina</taxon>
        <taxon>Panagrolaimomorpha</taxon>
        <taxon>Strongyloidoidea</taxon>
        <taxon>Steinernematidae</taxon>
        <taxon>Steinernema</taxon>
    </lineage>
</organism>
<feature type="chain" id="PRO_5009311741" evidence="1">
    <location>
        <begin position="29"/>
        <end position="100"/>
    </location>
</feature>
<feature type="signal peptide" evidence="1">
    <location>
        <begin position="1"/>
        <end position="28"/>
    </location>
</feature>
<dbReference type="AlphaFoldDB" id="A0A1I7Y617"/>
<evidence type="ECO:0000313" key="2">
    <source>
        <dbReference type="Proteomes" id="UP000095287"/>
    </source>
</evidence>
<proteinExistence type="predicted"/>
<keyword evidence="2" id="KW-1185">Reference proteome</keyword>
<keyword evidence="1" id="KW-0732">Signal</keyword>
<accession>A0A1I7Y617</accession>
<evidence type="ECO:0000256" key="1">
    <source>
        <dbReference type="SAM" id="SignalP"/>
    </source>
</evidence>
<reference evidence="3" key="1">
    <citation type="submission" date="2016-11" db="UniProtKB">
        <authorList>
            <consortium name="WormBaseParasite"/>
        </authorList>
    </citation>
    <scope>IDENTIFICATION</scope>
</reference>
<name>A0A1I7Y617_9BILA</name>
<evidence type="ECO:0000313" key="3">
    <source>
        <dbReference type="WBParaSite" id="L893_g12985.t1"/>
    </source>
</evidence>
<protein>
    <submittedName>
        <fullName evidence="3">Uncharacterized protein</fullName>
    </submittedName>
</protein>